<protein>
    <submittedName>
        <fullName evidence="1">DUF4194 domain-containing protein</fullName>
    </submittedName>
</protein>
<gene>
    <name evidence="1" type="ORF">FYJ80_06665</name>
</gene>
<proteinExistence type="predicted"/>
<dbReference type="InterPro" id="IPR025449">
    <property type="entry name" value="JetB"/>
</dbReference>
<comment type="caution">
    <text evidence="1">The sequence shown here is derived from an EMBL/GenBank/DDBJ whole genome shotgun (WGS) entry which is preliminary data.</text>
</comment>
<organism evidence="1 2">
    <name type="scientific">Bullifex porci</name>
    <dbReference type="NCBI Taxonomy" id="2606638"/>
    <lineage>
        <taxon>Bacteria</taxon>
        <taxon>Pseudomonadati</taxon>
        <taxon>Spirochaetota</taxon>
        <taxon>Spirochaetia</taxon>
        <taxon>Spirochaetales</taxon>
        <taxon>Spirochaetaceae</taxon>
        <taxon>Bullifex</taxon>
    </lineage>
</organism>
<dbReference type="AlphaFoldDB" id="A0A7X2PCQ8"/>
<reference evidence="1 2" key="1">
    <citation type="submission" date="2019-08" db="EMBL/GenBank/DDBJ databases">
        <title>In-depth cultivation of the pig gut microbiome towards novel bacterial diversity and tailored functional studies.</title>
        <authorList>
            <person name="Wylensek D."/>
            <person name="Hitch T.C.A."/>
            <person name="Clavel T."/>
        </authorList>
    </citation>
    <scope>NUCLEOTIDE SEQUENCE [LARGE SCALE GENOMIC DNA]</scope>
    <source>
        <strain evidence="1 2">NM-380-WT-3C1</strain>
    </source>
</reference>
<dbReference type="Proteomes" id="UP000460549">
    <property type="component" value="Unassembled WGS sequence"/>
</dbReference>
<accession>A0A7X2PCQ8</accession>
<keyword evidence="2" id="KW-1185">Reference proteome</keyword>
<evidence type="ECO:0000313" key="2">
    <source>
        <dbReference type="Proteomes" id="UP000460549"/>
    </source>
</evidence>
<dbReference type="RefSeq" id="WP_154425435.1">
    <property type="nucleotide sequence ID" value="NZ_VUNN01000011.1"/>
</dbReference>
<name>A0A7X2PCQ8_9SPIO</name>
<dbReference type="EMBL" id="VUNN01000011">
    <property type="protein sequence ID" value="MSU06464.1"/>
    <property type="molecule type" value="Genomic_DNA"/>
</dbReference>
<dbReference type="Pfam" id="PF13835">
    <property type="entry name" value="DUF4194"/>
    <property type="match status" value="1"/>
</dbReference>
<sequence>MVNTVQEWSKAAILLLKGPVYENDDRKTWAILLRCRENINNYFRVIGLHVLIEEEDGYAYLEQIKDSVEKGMESEEEVNDTLPRLIRKVPFSYKMSMLLVLLRQEMDKFISSRNESIYPILHKSEIMGLVKSYTKEATDQTKFNNDVDSMINKLVELTYLKPKEKLLSSKISDEAEFELSPIIKSKINANVMKEMLEKLDKNEGEENE</sequence>
<evidence type="ECO:0000313" key="1">
    <source>
        <dbReference type="EMBL" id="MSU06464.1"/>
    </source>
</evidence>